<dbReference type="SUPFAM" id="SSF143875">
    <property type="entry name" value="ERH-like"/>
    <property type="match status" value="1"/>
</dbReference>
<sequence>MSDTHTIALIQVSKHDSTRFYTDYPNIEQCLEGILRMYETKLKEAHPGAKGVTYDYVSLCLYIDDLKEMTVLSWDRTIQGYRRYDRLFVKSGLHDLCANAVARRR</sequence>
<evidence type="ECO:0000256" key="1">
    <source>
        <dbReference type="ARBA" id="ARBA00007491"/>
    </source>
</evidence>
<name>A0A7S3QKX6_DUNTE</name>
<comment type="similarity">
    <text evidence="1">Belongs to the E(R) family.</text>
</comment>
<evidence type="ECO:0008006" key="3">
    <source>
        <dbReference type="Google" id="ProtNLM"/>
    </source>
</evidence>
<gene>
    <name evidence="2" type="ORF">DTER00134_LOCUS1102</name>
</gene>
<accession>A0A7S3QKX6</accession>
<dbReference type="InterPro" id="IPR000781">
    <property type="entry name" value="ERH"/>
</dbReference>
<dbReference type="Gene3D" id="3.30.2260.10">
    <property type="entry name" value="Enhancer of rudimentary"/>
    <property type="match status" value="1"/>
</dbReference>
<dbReference type="PANTHER" id="PTHR12373">
    <property type="entry name" value="ENHANCER OF RUDIMENTARY ERH"/>
    <property type="match status" value="1"/>
</dbReference>
<organism evidence="2">
    <name type="scientific">Dunaliella tertiolecta</name>
    <name type="common">Green alga</name>
    <dbReference type="NCBI Taxonomy" id="3047"/>
    <lineage>
        <taxon>Eukaryota</taxon>
        <taxon>Viridiplantae</taxon>
        <taxon>Chlorophyta</taxon>
        <taxon>core chlorophytes</taxon>
        <taxon>Chlorophyceae</taxon>
        <taxon>CS clade</taxon>
        <taxon>Chlamydomonadales</taxon>
        <taxon>Dunaliellaceae</taxon>
        <taxon>Dunaliella</taxon>
    </lineage>
</organism>
<dbReference type="PANTHER" id="PTHR12373:SF0">
    <property type="entry name" value="ENHANCER OF RUDIMENTARY HOMOLOG"/>
    <property type="match status" value="1"/>
</dbReference>
<dbReference type="InterPro" id="IPR035912">
    <property type="entry name" value="EHR_sf"/>
</dbReference>
<reference evidence="2" key="1">
    <citation type="submission" date="2021-01" db="EMBL/GenBank/DDBJ databases">
        <authorList>
            <person name="Corre E."/>
            <person name="Pelletier E."/>
            <person name="Niang G."/>
            <person name="Scheremetjew M."/>
            <person name="Finn R."/>
            <person name="Kale V."/>
            <person name="Holt S."/>
            <person name="Cochrane G."/>
            <person name="Meng A."/>
            <person name="Brown T."/>
            <person name="Cohen L."/>
        </authorList>
    </citation>
    <scope>NUCLEOTIDE SEQUENCE</scope>
    <source>
        <strain evidence="2">CCMP1320</strain>
    </source>
</reference>
<dbReference type="EMBL" id="HBIP01002636">
    <property type="protein sequence ID" value="CAE0486063.1"/>
    <property type="molecule type" value="Transcribed_RNA"/>
</dbReference>
<proteinExistence type="inferred from homology"/>
<protein>
    <recommendedName>
        <fullName evidence="3">Enhancer of rudimentary homolog</fullName>
    </recommendedName>
</protein>
<dbReference type="Pfam" id="PF01133">
    <property type="entry name" value="ER"/>
    <property type="match status" value="1"/>
</dbReference>
<evidence type="ECO:0000313" key="2">
    <source>
        <dbReference type="EMBL" id="CAE0486063.1"/>
    </source>
</evidence>
<dbReference type="AlphaFoldDB" id="A0A7S3QKX6"/>